<dbReference type="Proteomes" id="UP000410492">
    <property type="component" value="Unassembled WGS sequence"/>
</dbReference>
<accession>A0A653DV75</accession>
<dbReference type="Pfam" id="PF10260">
    <property type="entry name" value="SAYSvFN"/>
    <property type="match status" value="1"/>
</dbReference>
<keyword evidence="5" id="KW-1185">Reference proteome</keyword>
<dbReference type="InterPro" id="IPR039159">
    <property type="entry name" value="SAYSD1"/>
</dbReference>
<protein>
    <recommendedName>
        <fullName evidence="3">SAYSvFN domain-containing protein</fullName>
    </recommendedName>
</protein>
<keyword evidence="2" id="KW-0812">Transmembrane</keyword>
<sequence>MVCGLPIFHLTLTIFQFLYSNFLNSDFSLNFKFSDEAVMNDVETRLAEYRRRKQRAEERERMLNNMKSFLSSYTPKNKPTDLENQEASEKLCNSNEETKLEPELPICDISNTEEKGNMVLKSIYYILCFSLWSILYVIFIKLQFGTVYLIVSCLIGMYLNTRTKPKVPGEVSAYSVFNANCESIDGTLKAEQFEREIRYGHTAVR</sequence>
<proteinExistence type="predicted"/>
<evidence type="ECO:0000313" key="5">
    <source>
        <dbReference type="Proteomes" id="UP000410492"/>
    </source>
</evidence>
<dbReference type="AlphaFoldDB" id="A0A653DV75"/>
<keyword evidence="1" id="KW-0175">Coiled coil</keyword>
<dbReference type="InterPro" id="IPR019387">
    <property type="entry name" value="SAYSvFN_dom"/>
</dbReference>
<gene>
    <name evidence="4" type="ORF">CALMAC_LOCUS20635</name>
</gene>
<name>A0A653DV75_CALMS</name>
<keyword evidence="2" id="KW-1133">Transmembrane helix</keyword>
<dbReference type="PANTHER" id="PTHR13527:SF0">
    <property type="entry name" value="SAYSVFN DOMAIN-CONTAINING PROTEIN 1"/>
    <property type="match status" value="1"/>
</dbReference>
<reference evidence="4 5" key="1">
    <citation type="submission" date="2019-01" db="EMBL/GenBank/DDBJ databases">
        <authorList>
            <person name="Sayadi A."/>
        </authorList>
    </citation>
    <scope>NUCLEOTIDE SEQUENCE [LARGE SCALE GENOMIC DNA]</scope>
</reference>
<evidence type="ECO:0000259" key="3">
    <source>
        <dbReference type="Pfam" id="PF10260"/>
    </source>
</evidence>
<feature type="domain" description="SAYSvFN" evidence="3">
    <location>
        <begin position="129"/>
        <end position="197"/>
    </location>
</feature>
<evidence type="ECO:0000256" key="1">
    <source>
        <dbReference type="SAM" id="Coils"/>
    </source>
</evidence>
<dbReference type="PANTHER" id="PTHR13527">
    <property type="entry name" value="SAYSVFN DOMAIN-CONTAINING PROTEIN 1"/>
    <property type="match status" value="1"/>
</dbReference>
<feature type="coiled-coil region" evidence="1">
    <location>
        <begin position="39"/>
        <end position="66"/>
    </location>
</feature>
<evidence type="ECO:0000256" key="2">
    <source>
        <dbReference type="SAM" id="Phobius"/>
    </source>
</evidence>
<keyword evidence="2" id="KW-0472">Membrane</keyword>
<dbReference type="EMBL" id="CAACVG010014982">
    <property type="protein sequence ID" value="VEN63962.1"/>
    <property type="molecule type" value="Genomic_DNA"/>
</dbReference>
<organism evidence="4 5">
    <name type="scientific">Callosobruchus maculatus</name>
    <name type="common">Southern cowpea weevil</name>
    <name type="synonym">Pulse bruchid</name>
    <dbReference type="NCBI Taxonomy" id="64391"/>
    <lineage>
        <taxon>Eukaryota</taxon>
        <taxon>Metazoa</taxon>
        <taxon>Ecdysozoa</taxon>
        <taxon>Arthropoda</taxon>
        <taxon>Hexapoda</taxon>
        <taxon>Insecta</taxon>
        <taxon>Pterygota</taxon>
        <taxon>Neoptera</taxon>
        <taxon>Endopterygota</taxon>
        <taxon>Coleoptera</taxon>
        <taxon>Polyphaga</taxon>
        <taxon>Cucujiformia</taxon>
        <taxon>Chrysomeloidea</taxon>
        <taxon>Chrysomelidae</taxon>
        <taxon>Bruchinae</taxon>
        <taxon>Bruchini</taxon>
        <taxon>Callosobruchus</taxon>
    </lineage>
</organism>
<dbReference type="OrthoDB" id="71310at2759"/>
<evidence type="ECO:0000313" key="4">
    <source>
        <dbReference type="EMBL" id="VEN63962.1"/>
    </source>
</evidence>
<feature type="transmembrane region" description="Helical" evidence="2">
    <location>
        <begin position="145"/>
        <end position="161"/>
    </location>
</feature>